<dbReference type="EMBL" id="JAUJYN010000007">
    <property type="protein sequence ID" value="KAK1267350.1"/>
    <property type="molecule type" value="Genomic_DNA"/>
</dbReference>
<evidence type="ECO:0008006" key="3">
    <source>
        <dbReference type="Google" id="ProtNLM"/>
    </source>
</evidence>
<reference evidence="1" key="2">
    <citation type="submission" date="2023-06" db="EMBL/GenBank/DDBJ databases">
        <authorList>
            <person name="Ma L."/>
            <person name="Liu K.-W."/>
            <person name="Li Z."/>
            <person name="Hsiao Y.-Y."/>
            <person name="Qi Y."/>
            <person name="Fu T."/>
            <person name="Tang G."/>
            <person name="Zhang D."/>
            <person name="Sun W.-H."/>
            <person name="Liu D.-K."/>
            <person name="Li Y."/>
            <person name="Chen G.-Z."/>
            <person name="Liu X.-D."/>
            <person name="Liao X.-Y."/>
            <person name="Jiang Y.-T."/>
            <person name="Yu X."/>
            <person name="Hao Y."/>
            <person name="Huang J."/>
            <person name="Zhao X.-W."/>
            <person name="Ke S."/>
            <person name="Chen Y.-Y."/>
            <person name="Wu W.-L."/>
            <person name="Hsu J.-L."/>
            <person name="Lin Y.-F."/>
            <person name="Huang M.-D."/>
            <person name="Li C.-Y."/>
            <person name="Huang L."/>
            <person name="Wang Z.-W."/>
            <person name="Zhao X."/>
            <person name="Zhong W.-Y."/>
            <person name="Peng D.-H."/>
            <person name="Ahmad S."/>
            <person name="Lan S."/>
            <person name="Zhang J.-S."/>
            <person name="Tsai W.-C."/>
            <person name="Van De Peer Y."/>
            <person name="Liu Z.-J."/>
        </authorList>
    </citation>
    <scope>NUCLEOTIDE SEQUENCE</scope>
    <source>
        <strain evidence="1">SCP</strain>
        <tissue evidence="1">Leaves</tissue>
    </source>
</reference>
<reference evidence="1" key="1">
    <citation type="journal article" date="2023" name="Nat. Commun.">
        <title>Diploid and tetraploid genomes of Acorus and the evolution of monocots.</title>
        <authorList>
            <person name="Ma L."/>
            <person name="Liu K.W."/>
            <person name="Li Z."/>
            <person name="Hsiao Y.Y."/>
            <person name="Qi Y."/>
            <person name="Fu T."/>
            <person name="Tang G.D."/>
            <person name="Zhang D."/>
            <person name="Sun W.H."/>
            <person name="Liu D.K."/>
            <person name="Li Y."/>
            <person name="Chen G.Z."/>
            <person name="Liu X.D."/>
            <person name="Liao X.Y."/>
            <person name="Jiang Y.T."/>
            <person name="Yu X."/>
            <person name="Hao Y."/>
            <person name="Huang J."/>
            <person name="Zhao X.W."/>
            <person name="Ke S."/>
            <person name="Chen Y.Y."/>
            <person name="Wu W.L."/>
            <person name="Hsu J.L."/>
            <person name="Lin Y.F."/>
            <person name="Huang M.D."/>
            <person name="Li C.Y."/>
            <person name="Huang L."/>
            <person name="Wang Z.W."/>
            <person name="Zhao X."/>
            <person name="Zhong W.Y."/>
            <person name="Peng D.H."/>
            <person name="Ahmad S."/>
            <person name="Lan S."/>
            <person name="Zhang J.S."/>
            <person name="Tsai W.C."/>
            <person name="Van de Peer Y."/>
            <person name="Liu Z.J."/>
        </authorList>
    </citation>
    <scope>NUCLEOTIDE SEQUENCE</scope>
    <source>
        <strain evidence="1">SCP</strain>
    </source>
</reference>
<name>A0AAV9ATD1_ACOGR</name>
<protein>
    <recommendedName>
        <fullName evidence="3">RNase H type-1 domain-containing protein</fullName>
    </recommendedName>
</protein>
<proteinExistence type="predicted"/>
<comment type="caution">
    <text evidence="1">The sequence shown here is derived from an EMBL/GenBank/DDBJ whole genome shotgun (WGS) entry which is preliminary data.</text>
</comment>
<accession>A0AAV9ATD1</accession>
<evidence type="ECO:0000313" key="2">
    <source>
        <dbReference type="Proteomes" id="UP001179952"/>
    </source>
</evidence>
<dbReference type="GO" id="GO:0003676">
    <property type="term" value="F:nucleic acid binding"/>
    <property type="evidence" value="ECO:0007669"/>
    <property type="project" value="InterPro"/>
</dbReference>
<dbReference type="Proteomes" id="UP001179952">
    <property type="component" value="Unassembled WGS sequence"/>
</dbReference>
<keyword evidence="2" id="KW-1185">Reference proteome</keyword>
<dbReference type="InterPro" id="IPR036397">
    <property type="entry name" value="RNaseH_sf"/>
</dbReference>
<evidence type="ECO:0000313" key="1">
    <source>
        <dbReference type="EMBL" id="KAK1267350.1"/>
    </source>
</evidence>
<sequence length="130" mass="15040">MELDPFDMDYHPKVNKIYTTKDSKIEQYLHEANELSKEFANFEIPYLPQENNFEADALATIAISDDNGPDPMIPSTIAMDRDQGRIWMGGYWQQYGWGYNLKAVTSSLLDRFSEDVRLCFDSINQRSNGE</sequence>
<gene>
    <name evidence="1" type="ORF">QJS04_geneDACA021853</name>
</gene>
<dbReference type="AlphaFoldDB" id="A0AAV9ATD1"/>
<organism evidence="1 2">
    <name type="scientific">Acorus gramineus</name>
    <name type="common">Dwarf sweet flag</name>
    <dbReference type="NCBI Taxonomy" id="55184"/>
    <lineage>
        <taxon>Eukaryota</taxon>
        <taxon>Viridiplantae</taxon>
        <taxon>Streptophyta</taxon>
        <taxon>Embryophyta</taxon>
        <taxon>Tracheophyta</taxon>
        <taxon>Spermatophyta</taxon>
        <taxon>Magnoliopsida</taxon>
        <taxon>Liliopsida</taxon>
        <taxon>Acoraceae</taxon>
        <taxon>Acorus</taxon>
    </lineage>
</organism>
<dbReference type="Gene3D" id="3.30.420.10">
    <property type="entry name" value="Ribonuclease H-like superfamily/Ribonuclease H"/>
    <property type="match status" value="1"/>
</dbReference>